<evidence type="ECO:0000313" key="2">
    <source>
        <dbReference type="EMBL" id="CEO53471.1"/>
    </source>
</evidence>
<protein>
    <submittedName>
        <fullName evidence="2">Uncharacterized protein</fullName>
    </submittedName>
</protein>
<name>A0A0B7KFG0_BIOOC</name>
<gene>
    <name evidence="2" type="ORF">BN869_000009529_1</name>
</gene>
<reference evidence="2" key="1">
    <citation type="submission" date="2015-01" db="EMBL/GenBank/DDBJ databases">
        <authorList>
            <person name="Durling Mikael"/>
        </authorList>
    </citation>
    <scope>NUCLEOTIDE SEQUENCE</scope>
</reference>
<sequence length="54" mass="5806">MVNPGLVRLVAARLWLLLSETFTSFGPIFPLSSGPLLQINISESTSISCITVQS</sequence>
<dbReference type="EMBL" id="CDPU01000035">
    <property type="protein sequence ID" value="CEO53471.1"/>
    <property type="molecule type" value="Genomic_DNA"/>
</dbReference>
<organism evidence="2">
    <name type="scientific">Bionectria ochroleuca</name>
    <name type="common">Gliocladium roseum</name>
    <dbReference type="NCBI Taxonomy" id="29856"/>
    <lineage>
        <taxon>Eukaryota</taxon>
        <taxon>Fungi</taxon>
        <taxon>Dikarya</taxon>
        <taxon>Ascomycota</taxon>
        <taxon>Pezizomycotina</taxon>
        <taxon>Sordariomycetes</taxon>
        <taxon>Hypocreomycetidae</taxon>
        <taxon>Hypocreales</taxon>
        <taxon>Bionectriaceae</taxon>
        <taxon>Clonostachys</taxon>
    </lineage>
</organism>
<accession>A0A0B7KFG0</accession>
<dbReference type="AlphaFoldDB" id="A0A0B7KFG0"/>
<keyword evidence="1" id="KW-0732">Signal</keyword>
<proteinExistence type="predicted"/>
<feature type="signal peptide" evidence="1">
    <location>
        <begin position="1"/>
        <end position="25"/>
    </location>
</feature>
<feature type="chain" id="PRO_5002119370" evidence="1">
    <location>
        <begin position="26"/>
        <end position="54"/>
    </location>
</feature>
<evidence type="ECO:0000256" key="1">
    <source>
        <dbReference type="SAM" id="SignalP"/>
    </source>
</evidence>